<proteinExistence type="predicted"/>
<accession>A0A3S5AL31</accession>
<sequence>MLSRLTKVPTPLTPHFVLFLVIDHHSEGATASSDSLCGRFGDCRAYLCQFAFCPVGARWTGEVDKAFMRHKQGTHIKINLALE</sequence>
<gene>
    <name evidence="1" type="ORF">PXEA_LOCUS19945</name>
</gene>
<protein>
    <submittedName>
        <fullName evidence="1">Uncharacterized protein</fullName>
    </submittedName>
</protein>
<dbReference type="EMBL" id="CAAALY010080741">
    <property type="protein sequence ID" value="VEL26505.1"/>
    <property type="molecule type" value="Genomic_DNA"/>
</dbReference>
<name>A0A3S5AL31_9PLAT</name>
<reference evidence="1" key="1">
    <citation type="submission" date="2018-11" db="EMBL/GenBank/DDBJ databases">
        <authorList>
            <consortium name="Pathogen Informatics"/>
        </authorList>
    </citation>
    <scope>NUCLEOTIDE SEQUENCE</scope>
</reference>
<dbReference type="AlphaFoldDB" id="A0A3S5AL31"/>
<comment type="caution">
    <text evidence="1">The sequence shown here is derived from an EMBL/GenBank/DDBJ whole genome shotgun (WGS) entry which is preliminary data.</text>
</comment>
<dbReference type="Proteomes" id="UP000784294">
    <property type="component" value="Unassembled WGS sequence"/>
</dbReference>
<keyword evidence="2" id="KW-1185">Reference proteome</keyword>
<organism evidence="1 2">
    <name type="scientific">Protopolystoma xenopodis</name>
    <dbReference type="NCBI Taxonomy" id="117903"/>
    <lineage>
        <taxon>Eukaryota</taxon>
        <taxon>Metazoa</taxon>
        <taxon>Spiralia</taxon>
        <taxon>Lophotrochozoa</taxon>
        <taxon>Platyhelminthes</taxon>
        <taxon>Monogenea</taxon>
        <taxon>Polyopisthocotylea</taxon>
        <taxon>Polystomatidea</taxon>
        <taxon>Polystomatidae</taxon>
        <taxon>Protopolystoma</taxon>
    </lineage>
</organism>
<evidence type="ECO:0000313" key="1">
    <source>
        <dbReference type="EMBL" id="VEL26505.1"/>
    </source>
</evidence>
<evidence type="ECO:0000313" key="2">
    <source>
        <dbReference type="Proteomes" id="UP000784294"/>
    </source>
</evidence>